<dbReference type="AlphaFoldDB" id="A0A9Q3FN64"/>
<name>A0A9Q3FN64_9BASI</name>
<evidence type="ECO:0000313" key="1">
    <source>
        <dbReference type="EMBL" id="MBW0541507.1"/>
    </source>
</evidence>
<dbReference type="Proteomes" id="UP000765509">
    <property type="component" value="Unassembled WGS sequence"/>
</dbReference>
<dbReference type="EMBL" id="AVOT02046169">
    <property type="protein sequence ID" value="MBW0541507.1"/>
    <property type="molecule type" value="Genomic_DNA"/>
</dbReference>
<proteinExistence type="predicted"/>
<reference evidence="1" key="1">
    <citation type="submission" date="2021-03" db="EMBL/GenBank/DDBJ databases">
        <title>Draft genome sequence of rust myrtle Austropuccinia psidii MF-1, a brazilian biotype.</title>
        <authorList>
            <person name="Quecine M.C."/>
            <person name="Pachon D.M.R."/>
            <person name="Bonatelli M.L."/>
            <person name="Correr F.H."/>
            <person name="Franceschini L.M."/>
            <person name="Leite T.F."/>
            <person name="Margarido G.R.A."/>
            <person name="Almeida C.A."/>
            <person name="Ferrarezi J.A."/>
            <person name="Labate C.A."/>
        </authorList>
    </citation>
    <scope>NUCLEOTIDE SEQUENCE</scope>
    <source>
        <strain evidence="1">MF-1</strain>
    </source>
</reference>
<comment type="caution">
    <text evidence="1">The sequence shown here is derived from an EMBL/GenBank/DDBJ whole genome shotgun (WGS) entry which is preliminary data.</text>
</comment>
<accession>A0A9Q3FN64</accession>
<organism evidence="1 2">
    <name type="scientific">Austropuccinia psidii MF-1</name>
    <dbReference type="NCBI Taxonomy" id="1389203"/>
    <lineage>
        <taxon>Eukaryota</taxon>
        <taxon>Fungi</taxon>
        <taxon>Dikarya</taxon>
        <taxon>Basidiomycota</taxon>
        <taxon>Pucciniomycotina</taxon>
        <taxon>Pucciniomycetes</taxon>
        <taxon>Pucciniales</taxon>
        <taxon>Sphaerophragmiaceae</taxon>
        <taxon>Austropuccinia</taxon>
    </lineage>
</organism>
<protein>
    <submittedName>
        <fullName evidence="1">Uncharacterized protein</fullName>
    </submittedName>
</protein>
<keyword evidence="2" id="KW-1185">Reference proteome</keyword>
<sequence length="200" mass="22508">MSSKLTSIYDSNKSDFKPSVIYGPSVFDSWRELSEESMGPKELYEIKKTYNLLKSARVISQPASIVRRMKFLVLNLLLLGPTGSNYETLEKEAALWTTIDSKNIPEDYRVASRRVEYLDWKLVLMNPQPLMPLLIALIVVTGSRIRGVKKWNSTTSSWANIGGHIHSQGNPIGVDPEVPILGTSKDGRLGKLKRNLVFQD</sequence>
<evidence type="ECO:0000313" key="2">
    <source>
        <dbReference type="Proteomes" id="UP000765509"/>
    </source>
</evidence>
<gene>
    <name evidence="1" type="ORF">O181_081222</name>
</gene>